<keyword evidence="15 24" id="KW-1133">Transmembrane helix</keyword>
<evidence type="ECO:0000256" key="17">
    <source>
        <dbReference type="ARBA" id="ARBA00023136"/>
    </source>
</evidence>
<feature type="binding site" evidence="22">
    <location>
        <begin position="87"/>
        <end position="89"/>
    </location>
    <ligand>
        <name>ATP</name>
        <dbReference type="ChEBI" id="CHEBI:30616"/>
    </ligand>
</feature>
<evidence type="ECO:0000256" key="23">
    <source>
        <dbReference type="PIRSR" id="PIRSR600829-4"/>
    </source>
</evidence>
<comment type="cofactor">
    <cofactor evidence="23">
        <name>Mg(2+)</name>
        <dbReference type="ChEBI" id="CHEBI:18420"/>
    </cofactor>
    <text evidence="23">Mn(2+), Zn(2+), Cd(2+) and Co(2+) support activity to lesser extents.</text>
</comment>
<evidence type="ECO:0000256" key="8">
    <source>
        <dbReference type="ARBA" id="ARBA00022679"/>
    </source>
</evidence>
<keyword evidence="7 24" id="KW-0997">Cell inner membrane</keyword>
<keyword evidence="26" id="KW-1185">Reference proteome</keyword>
<keyword evidence="9 24" id="KW-0812">Transmembrane</keyword>
<dbReference type="PANTHER" id="PTHR34299:SF1">
    <property type="entry name" value="DIACYLGLYCEROL KINASE"/>
    <property type="match status" value="1"/>
</dbReference>
<evidence type="ECO:0000256" key="22">
    <source>
        <dbReference type="PIRSR" id="PIRSR600829-3"/>
    </source>
</evidence>
<keyword evidence="10 23" id="KW-0479">Metal-binding</keyword>
<evidence type="ECO:0000256" key="3">
    <source>
        <dbReference type="ARBA" id="ARBA00012133"/>
    </source>
</evidence>
<evidence type="ECO:0000256" key="15">
    <source>
        <dbReference type="ARBA" id="ARBA00022989"/>
    </source>
</evidence>
<feature type="binding site" evidence="22">
    <location>
        <position position="18"/>
    </location>
    <ligand>
        <name>ATP</name>
        <dbReference type="ChEBI" id="CHEBI:30616"/>
    </ligand>
</feature>
<evidence type="ECO:0000256" key="5">
    <source>
        <dbReference type="ARBA" id="ARBA00022475"/>
    </source>
</evidence>
<evidence type="ECO:0000256" key="1">
    <source>
        <dbReference type="ARBA" id="ARBA00004429"/>
    </source>
</evidence>
<comment type="caution">
    <text evidence="25">The sequence shown here is derived from an EMBL/GenBank/DDBJ whole genome shotgun (WGS) entry which is preliminary data.</text>
</comment>
<dbReference type="EMBL" id="PVEP01000005">
    <property type="protein sequence ID" value="PQV56448.1"/>
    <property type="molecule type" value="Genomic_DNA"/>
</dbReference>
<dbReference type="Proteomes" id="UP000238338">
    <property type="component" value="Unassembled WGS sequence"/>
</dbReference>
<feature type="binding site" evidence="23">
    <location>
        <position position="30"/>
    </location>
    <ligand>
        <name>a divalent metal cation</name>
        <dbReference type="ChEBI" id="CHEBI:60240"/>
    </ligand>
</feature>
<dbReference type="AlphaFoldDB" id="A0A2S8S6S9"/>
<evidence type="ECO:0000256" key="4">
    <source>
        <dbReference type="ARBA" id="ARBA00017575"/>
    </source>
</evidence>
<evidence type="ECO:0000313" key="26">
    <source>
        <dbReference type="Proteomes" id="UP000238338"/>
    </source>
</evidence>
<keyword evidence="11 22" id="KW-0547">Nucleotide-binding</keyword>
<dbReference type="OrthoDB" id="7871148at2"/>
<dbReference type="PANTHER" id="PTHR34299">
    <property type="entry name" value="DIACYLGLYCEROL KINASE"/>
    <property type="match status" value="1"/>
</dbReference>
<accession>A0A2S8S6S9</accession>
<evidence type="ECO:0000256" key="2">
    <source>
        <dbReference type="ARBA" id="ARBA00005967"/>
    </source>
</evidence>
<feature type="active site" description="Proton acceptor" evidence="20">
    <location>
        <position position="71"/>
    </location>
</feature>
<dbReference type="GO" id="GO:0005524">
    <property type="term" value="F:ATP binding"/>
    <property type="evidence" value="ECO:0007669"/>
    <property type="project" value="UniProtKB-KW"/>
</dbReference>
<feature type="binding site" evidence="21">
    <location>
        <position position="100"/>
    </location>
    <ligand>
        <name>substrate</name>
    </ligand>
</feature>
<dbReference type="Gene3D" id="1.10.287.3610">
    <property type="match status" value="1"/>
</dbReference>
<comment type="similarity">
    <text evidence="2 24">Belongs to the bacterial diacylglycerol kinase family.</text>
</comment>
<feature type="binding site" evidence="22">
    <location>
        <position position="78"/>
    </location>
    <ligand>
        <name>ATP</name>
        <dbReference type="ChEBI" id="CHEBI:30616"/>
    </ligand>
</feature>
<comment type="function">
    <text evidence="24">Catalyzes the ATP-dependent phosphorylation of sn-l,2-diacylglycerol (DAG) to phosphatidic acid. Involved in the recycling of diacylglycerol produced as a by-product during membrane-derived oligosaccharide (MDO) biosynthesis.</text>
</comment>
<reference evidence="25 26" key="1">
    <citation type="submission" date="2018-02" db="EMBL/GenBank/DDBJ databases">
        <title>Genomic Encyclopedia of Archaeal and Bacterial Type Strains, Phase II (KMG-II): from individual species to whole genera.</title>
        <authorList>
            <person name="Goeker M."/>
        </authorList>
    </citation>
    <scope>NUCLEOTIDE SEQUENCE [LARGE SCALE GENOMIC DNA]</scope>
    <source>
        <strain evidence="25 26">DSM 18921</strain>
    </source>
</reference>
<keyword evidence="6" id="KW-0444">Lipid biosynthesis</keyword>
<sequence>MWQYLVREIGRLGRTSTYSWQGFRAAWISEKSVRQWAVAQVLSVGLAFVLDLTAGERALIIALGFVVLAAELFNTAIEAIVDLASPERHPLAGKAKDCGSAAVALTGLGAGLAWAVILIF</sequence>
<dbReference type="RefSeq" id="WP_105515286.1">
    <property type="nucleotide sequence ID" value="NZ_PVEP01000005.1"/>
</dbReference>
<comment type="subcellular location">
    <subcellularLocation>
        <location evidence="1 24">Cell inner membrane</location>
        <topology evidence="1 24">Multi-pass membrane protein</topology>
    </subcellularLocation>
</comment>
<gene>
    <name evidence="25" type="ORF">LX70_02714</name>
</gene>
<dbReference type="InterPro" id="IPR036945">
    <property type="entry name" value="DAGK_sf"/>
</dbReference>
<evidence type="ECO:0000256" key="18">
    <source>
        <dbReference type="ARBA" id="ARBA00023209"/>
    </source>
</evidence>
<feature type="binding site" evidence="21">
    <location>
        <begin position="24"/>
        <end position="27"/>
    </location>
    <ligand>
        <name>substrate</name>
    </ligand>
</feature>
<dbReference type="GO" id="GO:0004143">
    <property type="term" value="F:ATP-dependent diacylglycerol kinase activity"/>
    <property type="evidence" value="ECO:0007669"/>
    <property type="project" value="UniProtKB-EC"/>
</dbReference>
<feature type="binding site" evidence="22">
    <location>
        <begin position="96"/>
        <end position="97"/>
    </location>
    <ligand>
        <name>ATP</name>
        <dbReference type="ChEBI" id="CHEBI:30616"/>
    </ligand>
</feature>
<feature type="binding site" evidence="22">
    <location>
        <position position="11"/>
    </location>
    <ligand>
        <name>ATP</name>
        <dbReference type="ChEBI" id="CHEBI:30616"/>
    </ligand>
</feature>
<evidence type="ECO:0000256" key="9">
    <source>
        <dbReference type="ARBA" id="ARBA00022692"/>
    </source>
</evidence>
<keyword evidence="14 23" id="KW-0460">Magnesium</keyword>
<dbReference type="InterPro" id="IPR033718">
    <property type="entry name" value="DAGK_prok"/>
</dbReference>
<keyword evidence="13 22" id="KW-0067">ATP-binding</keyword>
<protein>
    <recommendedName>
        <fullName evidence="4 24">Diacylglycerol kinase</fullName>
        <ecNumber evidence="3 24">2.7.1.107</ecNumber>
    </recommendedName>
</protein>
<keyword evidence="17 24" id="KW-0472">Membrane</keyword>
<comment type="caution">
    <text evidence="24">Lacks conserved residue(s) required for the propagation of feature annotation.</text>
</comment>
<keyword evidence="18" id="KW-0594">Phospholipid biosynthesis</keyword>
<feature type="binding site" evidence="21">
    <location>
        <position position="11"/>
    </location>
    <ligand>
        <name>substrate</name>
    </ligand>
</feature>
<feature type="transmembrane region" description="Helical" evidence="24">
    <location>
        <begin position="101"/>
        <end position="119"/>
    </location>
</feature>
<evidence type="ECO:0000256" key="14">
    <source>
        <dbReference type="ARBA" id="ARBA00022842"/>
    </source>
</evidence>
<dbReference type="GO" id="GO:0046872">
    <property type="term" value="F:metal ion binding"/>
    <property type="evidence" value="ECO:0007669"/>
    <property type="project" value="UniProtKB-KW"/>
</dbReference>
<name>A0A2S8S6S9_9RHOB</name>
<proteinExistence type="inferred from homology"/>
<dbReference type="EC" id="2.7.1.107" evidence="3 24"/>
<dbReference type="GO" id="GO:0006654">
    <property type="term" value="P:phosphatidic acid biosynthetic process"/>
    <property type="evidence" value="ECO:0007669"/>
    <property type="project" value="InterPro"/>
</dbReference>
<evidence type="ECO:0000256" key="10">
    <source>
        <dbReference type="ARBA" id="ARBA00022723"/>
    </source>
</evidence>
<comment type="catalytic activity">
    <reaction evidence="24">
        <text>a 1,2-diacyl-sn-glycerol + ATP = a 1,2-diacyl-sn-glycero-3-phosphate + ADP + H(+)</text>
        <dbReference type="Rhea" id="RHEA:10272"/>
        <dbReference type="ChEBI" id="CHEBI:15378"/>
        <dbReference type="ChEBI" id="CHEBI:17815"/>
        <dbReference type="ChEBI" id="CHEBI:30616"/>
        <dbReference type="ChEBI" id="CHEBI:58608"/>
        <dbReference type="ChEBI" id="CHEBI:456216"/>
        <dbReference type="EC" id="2.7.1.107"/>
    </reaction>
</comment>
<dbReference type="InterPro" id="IPR000829">
    <property type="entry name" value="DAGK"/>
</dbReference>
<dbReference type="CDD" id="cd14264">
    <property type="entry name" value="DAGK_IM"/>
    <property type="match status" value="1"/>
</dbReference>
<evidence type="ECO:0000256" key="11">
    <source>
        <dbReference type="ARBA" id="ARBA00022741"/>
    </source>
</evidence>
<keyword evidence="19 24" id="KW-1208">Phospholipid metabolism</keyword>
<evidence type="ECO:0000256" key="7">
    <source>
        <dbReference type="ARBA" id="ARBA00022519"/>
    </source>
</evidence>
<organism evidence="25 26">
    <name type="scientific">Albidovulum denitrificans</name>
    <dbReference type="NCBI Taxonomy" id="404881"/>
    <lineage>
        <taxon>Bacteria</taxon>
        <taxon>Pseudomonadati</taxon>
        <taxon>Pseudomonadota</taxon>
        <taxon>Alphaproteobacteria</taxon>
        <taxon>Rhodobacterales</taxon>
        <taxon>Paracoccaceae</taxon>
        <taxon>Albidovulum</taxon>
    </lineage>
</organism>
<evidence type="ECO:0000256" key="12">
    <source>
        <dbReference type="ARBA" id="ARBA00022777"/>
    </source>
</evidence>
<evidence type="ECO:0000256" key="20">
    <source>
        <dbReference type="PIRSR" id="PIRSR600829-1"/>
    </source>
</evidence>
<dbReference type="Pfam" id="PF01219">
    <property type="entry name" value="DAGK_prokar"/>
    <property type="match status" value="1"/>
</dbReference>
<evidence type="ECO:0000256" key="16">
    <source>
        <dbReference type="ARBA" id="ARBA00023098"/>
    </source>
</evidence>
<evidence type="ECO:0000256" key="24">
    <source>
        <dbReference type="RuleBase" id="RU363065"/>
    </source>
</evidence>
<keyword evidence="12 24" id="KW-0418">Kinase</keyword>
<evidence type="ECO:0000256" key="19">
    <source>
        <dbReference type="ARBA" id="ARBA00023264"/>
    </source>
</evidence>
<feature type="binding site" evidence="21">
    <location>
        <position position="71"/>
    </location>
    <ligand>
        <name>substrate</name>
    </ligand>
</feature>
<evidence type="ECO:0000256" key="6">
    <source>
        <dbReference type="ARBA" id="ARBA00022516"/>
    </source>
</evidence>
<keyword evidence="16 24" id="KW-0443">Lipid metabolism</keyword>
<keyword evidence="5" id="KW-1003">Cell membrane</keyword>
<feature type="binding site" evidence="21">
    <location>
        <position position="57"/>
    </location>
    <ligand>
        <name>substrate</name>
    </ligand>
</feature>
<feature type="transmembrane region" description="Helical" evidence="24">
    <location>
        <begin position="59"/>
        <end position="81"/>
    </location>
</feature>
<feature type="binding site" evidence="22">
    <location>
        <position position="30"/>
    </location>
    <ligand>
        <name>ATP</name>
        <dbReference type="ChEBI" id="CHEBI:30616"/>
    </ligand>
</feature>
<dbReference type="GO" id="GO:0005886">
    <property type="term" value="C:plasma membrane"/>
    <property type="evidence" value="ECO:0007669"/>
    <property type="project" value="UniProtKB-SubCell"/>
</dbReference>
<evidence type="ECO:0000313" key="25">
    <source>
        <dbReference type="EMBL" id="PQV56448.1"/>
    </source>
</evidence>
<feature type="binding site" evidence="23">
    <location>
        <position position="78"/>
    </location>
    <ligand>
        <name>a divalent metal cation</name>
        <dbReference type="ChEBI" id="CHEBI:60240"/>
    </ligand>
</feature>
<keyword evidence="8 24" id="KW-0808">Transferase</keyword>
<evidence type="ECO:0000256" key="13">
    <source>
        <dbReference type="ARBA" id="ARBA00022840"/>
    </source>
</evidence>
<evidence type="ECO:0000256" key="21">
    <source>
        <dbReference type="PIRSR" id="PIRSR600829-2"/>
    </source>
</evidence>